<dbReference type="Gene3D" id="3.40.50.720">
    <property type="entry name" value="NAD(P)-binding Rossmann-like Domain"/>
    <property type="match status" value="1"/>
</dbReference>
<keyword evidence="7" id="KW-0963">Cytoplasm</keyword>
<dbReference type="GO" id="GO:0003942">
    <property type="term" value="F:N-acetyl-gamma-glutamyl-phosphate reductase activity"/>
    <property type="evidence" value="ECO:0007669"/>
    <property type="project" value="UniProtKB-UniRule"/>
</dbReference>
<dbReference type="Gene3D" id="3.30.360.10">
    <property type="entry name" value="Dihydrodipicolinate Reductase, domain 2"/>
    <property type="match status" value="1"/>
</dbReference>
<keyword evidence="5 7" id="KW-0560">Oxidoreductase</keyword>
<accession>A0A8B4QA63</accession>
<dbReference type="Proteomes" id="UP000294641">
    <property type="component" value="Unassembled WGS sequence"/>
</dbReference>
<comment type="similarity">
    <text evidence="7">Belongs to the NAGSA dehydrogenase family. Type 1 subfamily.</text>
</comment>
<evidence type="ECO:0000256" key="4">
    <source>
        <dbReference type="ARBA" id="ARBA00022857"/>
    </source>
</evidence>
<comment type="pathway">
    <text evidence="1 7">Amino-acid biosynthesis; L-arginine biosynthesis; N(2)-acetyl-L-ornithine from L-glutamate: step 3/4.</text>
</comment>
<feature type="active site" evidence="7 8">
    <location>
        <position position="148"/>
    </location>
</feature>
<dbReference type="InterPro" id="IPR058924">
    <property type="entry name" value="AGPR_dimerisation_dom"/>
</dbReference>
<evidence type="ECO:0000256" key="3">
    <source>
        <dbReference type="ARBA" id="ARBA00022605"/>
    </source>
</evidence>
<comment type="caution">
    <text evidence="10">The sequence shown here is derived from an EMBL/GenBank/DDBJ whole genome shotgun (WGS) entry which is preliminary data.</text>
</comment>
<evidence type="ECO:0000256" key="7">
    <source>
        <dbReference type="HAMAP-Rule" id="MF_00150"/>
    </source>
</evidence>
<dbReference type="GO" id="GO:0006526">
    <property type="term" value="P:L-arginine biosynthetic process"/>
    <property type="evidence" value="ECO:0007669"/>
    <property type="project" value="UniProtKB-UniRule"/>
</dbReference>
<dbReference type="OrthoDB" id="9801289at2"/>
<evidence type="ECO:0000313" key="10">
    <source>
        <dbReference type="EMBL" id="STX09582.1"/>
    </source>
</evidence>
<dbReference type="PROSITE" id="PS01224">
    <property type="entry name" value="ARGC"/>
    <property type="match status" value="1"/>
</dbReference>
<dbReference type="InterPro" id="IPR050085">
    <property type="entry name" value="AGPR"/>
</dbReference>
<evidence type="ECO:0000313" key="11">
    <source>
        <dbReference type="EMBL" id="TDR39046.1"/>
    </source>
</evidence>
<dbReference type="GO" id="GO:0070401">
    <property type="term" value="F:NADP+ binding"/>
    <property type="evidence" value="ECO:0007669"/>
    <property type="project" value="InterPro"/>
</dbReference>
<evidence type="ECO:0000256" key="1">
    <source>
        <dbReference type="ARBA" id="ARBA00004862"/>
    </source>
</evidence>
<evidence type="ECO:0000256" key="6">
    <source>
        <dbReference type="ARBA" id="ARBA00050557"/>
    </source>
</evidence>
<dbReference type="EMBL" id="SNZG01000013">
    <property type="protein sequence ID" value="TDR39046.1"/>
    <property type="molecule type" value="Genomic_DNA"/>
</dbReference>
<dbReference type="EMBL" id="UGNP01000001">
    <property type="protein sequence ID" value="STX09582.1"/>
    <property type="molecule type" value="Genomic_DNA"/>
</dbReference>
<dbReference type="InterPro" id="IPR000534">
    <property type="entry name" value="Semialdehyde_DH_NAD-bd"/>
</dbReference>
<evidence type="ECO:0000259" key="9">
    <source>
        <dbReference type="SMART" id="SM00859"/>
    </source>
</evidence>
<dbReference type="InterPro" id="IPR023013">
    <property type="entry name" value="AGPR_AS"/>
</dbReference>
<reference evidence="11 13" key="2">
    <citation type="submission" date="2019-03" db="EMBL/GenBank/DDBJ databases">
        <title>Genomic Encyclopedia of Type Strains, Phase IV (KMG-IV): sequencing the most valuable type-strain genomes for metagenomic binning, comparative biology and taxonomic classification.</title>
        <authorList>
            <person name="Goeker M."/>
        </authorList>
    </citation>
    <scope>NUCLEOTIDE SEQUENCE [LARGE SCALE GENOMIC DNA]</scope>
    <source>
        <strain evidence="11 13">DSM 20580</strain>
    </source>
</reference>
<dbReference type="PANTHER" id="PTHR32338">
    <property type="entry name" value="N-ACETYL-GAMMA-GLUTAMYL-PHOSPHATE REDUCTASE, CHLOROPLASTIC-RELATED-RELATED"/>
    <property type="match status" value="1"/>
</dbReference>
<keyword evidence="13" id="KW-1185">Reference proteome</keyword>
<dbReference type="Proteomes" id="UP000254330">
    <property type="component" value="Unassembled WGS sequence"/>
</dbReference>
<keyword evidence="4 7" id="KW-0521">NADP</keyword>
<dbReference type="PANTHER" id="PTHR32338:SF10">
    <property type="entry name" value="N-ACETYL-GAMMA-GLUTAMYL-PHOSPHATE REDUCTASE, CHLOROPLASTIC-RELATED"/>
    <property type="match status" value="1"/>
</dbReference>
<sequence length="344" mass="37933">MKVGIIGATGYGGLELIRLLQSHGEVEQLKLFTSSEEGIAFSSKYTHLQNIIDSPLEAITAHAIKGLDVVFIGTPSGVSGQLIPQIWNEQTVFIDLSGDLRLKNSDHYVDWYKKEPAPEQFLQKSIYGLCSWNNAEIQQSKLIANPGCYPTAVLLSILPLLKGKLVSHQHIIIDAKSGVSGSGNKPTQMTHFTETTECTTIYKINEHQHIPEIEQAIAHFTNHVEPITFSTHLVPMIRGIIATSYLQANEGVTQEDLDALLVKEYADDPFVRVIPNGSKLSTNQVKGTNFCDITCRLDPRTNRVTVVSVIDNLVKGAAGQAIQNMNIILGFDEREGLEQVPMFI</sequence>
<gene>
    <name evidence="7 10" type="primary">argC</name>
    <name evidence="11" type="ORF">DFR61_11342</name>
    <name evidence="10" type="ORF">NCTC10597_01269</name>
</gene>
<evidence type="ECO:0000256" key="5">
    <source>
        <dbReference type="ARBA" id="ARBA00023002"/>
    </source>
</evidence>
<dbReference type="InterPro" id="IPR036291">
    <property type="entry name" value="NAD(P)-bd_dom_sf"/>
</dbReference>
<reference evidence="10 12" key="1">
    <citation type="submission" date="2018-06" db="EMBL/GenBank/DDBJ databases">
        <authorList>
            <consortium name="Pathogen Informatics"/>
            <person name="Doyle S."/>
        </authorList>
    </citation>
    <scope>NUCLEOTIDE SEQUENCE [LARGE SCALE GENOMIC DNA]</scope>
    <source>
        <strain evidence="10 12">NCTC10597</strain>
    </source>
</reference>
<keyword evidence="2 7" id="KW-0055">Arginine biosynthesis</keyword>
<dbReference type="InterPro" id="IPR000706">
    <property type="entry name" value="AGPR_type-1"/>
</dbReference>
<dbReference type="GO" id="GO:0005737">
    <property type="term" value="C:cytoplasm"/>
    <property type="evidence" value="ECO:0007669"/>
    <property type="project" value="UniProtKB-SubCell"/>
</dbReference>
<name>A0A8B4QA63_9BACL</name>
<dbReference type="CDD" id="cd17895">
    <property type="entry name" value="AGPR_1_N"/>
    <property type="match status" value="1"/>
</dbReference>
<dbReference type="Pfam" id="PF01118">
    <property type="entry name" value="Semialdhyde_dh"/>
    <property type="match status" value="1"/>
</dbReference>
<dbReference type="FunFam" id="3.30.360.10:FF:000014">
    <property type="entry name" value="N-acetyl-gamma-glutamyl-phosphate reductase"/>
    <property type="match status" value="1"/>
</dbReference>
<dbReference type="GO" id="GO:0051287">
    <property type="term" value="F:NAD binding"/>
    <property type="evidence" value="ECO:0007669"/>
    <property type="project" value="InterPro"/>
</dbReference>
<protein>
    <recommendedName>
        <fullName evidence="7">N-acetyl-gamma-glutamyl-phosphate reductase</fullName>
        <shortName evidence="7">AGPR</shortName>
        <ecNumber evidence="7">1.2.1.38</ecNumber>
    </recommendedName>
    <alternativeName>
        <fullName evidence="7">N-acetyl-glutamate semialdehyde dehydrogenase</fullName>
        <shortName evidence="7">NAGSA dehydrogenase</shortName>
    </alternativeName>
</protein>
<evidence type="ECO:0000313" key="13">
    <source>
        <dbReference type="Proteomes" id="UP000294641"/>
    </source>
</evidence>
<comment type="subcellular location">
    <subcellularLocation>
        <location evidence="7">Cytoplasm</location>
    </subcellularLocation>
</comment>
<dbReference type="Pfam" id="PF22698">
    <property type="entry name" value="Semialdhyde_dhC_1"/>
    <property type="match status" value="1"/>
</dbReference>
<dbReference type="SUPFAM" id="SSF55347">
    <property type="entry name" value="Glyceraldehyde-3-phosphate dehydrogenase-like, C-terminal domain"/>
    <property type="match status" value="1"/>
</dbReference>
<proteinExistence type="inferred from homology"/>
<evidence type="ECO:0000256" key="2">
    <source>
        <dbReference type="ARBA" id="ARBA00022571"/>
    </source>
</evidence>
<dbReference type="UniPathway" id="UPA00068">
    <property type="reaction ID" value="UER00108"/>
</dbReference>
<organism evidence="10 12">
    <name type="scientific">Kurthia zopfii</name>
    <dbReference type="NCBI Taxonomy" id="1650"/>
    <lineage>
        <taxon>Bacteria</taxon>
        <taxon>Bacillati</taxon>
        <taxon>Bacillota</taxon>
        <taxon>Bacilli</taxon>
        <taxon>Bacillales</taxon>
        <taxon>Caryophanaceae</taxon>
        <taxon>Kurthia</taxon>
    </lineage>
</organism>
<dbReference type="SUPFAM" id="SSF51735">
    <property type="entry name" value="NAD(P)-binding Rossmann-fold domains"/>
    <property type="match status" value="1"/>
</dbReference>
<feature type="domain" description="Semialdehyde dehydrogenase NAD-binding" evidence="9">
    <location>
        <begin position="2"/>
        <end position="140"/>
    </location>
</feature>
<keyword evidence="3 7" id="KW-0028">Amino-acid biosynthesis</keyword>
<dbReference type="NCBIfam" id="TIGR01850">
    <property type="entry name" value="argC"/>
    <property type="match status" value="1"/>
</dbReference>
<dbReference type="EC" id="1.2.1.38" evidence="7"/>
<dbReference type="HAMAP" id="MF_00150">
    <property type="entry name" value="ArgC_type1"/>
    <property type="match status" value="1"/>
</dbReference>
<dbReference type="RefSeq" id="WP_109349455.1">
    <property type="nucleotide sequence ID" value="NZ_BJUE01000027.1"/>
</dbReference>
<dbReference type="AlphaFoldDB" id="A0A8B4QA63"/>
<evidence type="ECO:0000256" key="8">
    <source>
        <dbReference type="PROSITE-ProRule" id="PRU10010"/>
    </source>
</evidence>
<comment type="catalytic activity">
    <reaction evidence="6 7">
        <text>N-acetyl-L-glutamate 5-semialdehyde + phosphate + NADP(+) = N-acetyl-L-glutamyl 5-phosphate + NADPH + H(+)</text>
        <dbReference type="Rhea" id="RHEA:21588"/>
        <dbReference type="ChEBI" id="CHEBI:15378"/>
        <dbReference type="ChEBI" id="CHEBI:29123"/>
        <dbReference type="ChEBI" id="CHEBI:43474"/>
        <dbReference type="ChEBI" id="CHEBI:57783"/>
        <dbReference type="ChEBI" id="CHEBI:57936"/>
        <dbReference type="ChEBI" id="CHEBI:58349"/>
        <dbReference type="EC" id="1.2.1.38"/>
    </reaction>
</comment>
<evidence type="ECO:0000313" key="12">
    <source>
        <dbReference type="Proteomes" id="UP000254330"/>
    </source>
</evidence>
<dbReference type="SMART" id="SM00859">
    <property type="entry name" value="Semialdhyde_dh"/>
    <property type="match status" value="1"/>
</dbReference>
<comment type="function">
    <text evidence="7">Catalyzes the NADPH-dependent reduction of N-acetyl-5-glutamyl phosphate to yield N-acetyl-L-glutamate 5-semialdehyde.</text>
</comment>
<dbReference type="CDD" id="cd23934">
    <property type="entry name" value="AGPR_1_C"/>
    <property type="match status" value="1"/>
</dbReference>